<sequence>MSAHPLTPESLTRFLHEQIPLCAAMALEVQSVDERRLVVHAPLAPNRNPHGTVFGGSLATLGIVAGWTLLYRALAQAGRDAALVIQHYDCDYLAPAAAAFEAEASLPDDWPALLSRFDSRGRMRCDVPVVLRSGDKHVLSGTARYVARR</sequence>
<dbReference type="InterPro" id="IPR029069">
    <property type="entry name" value="HotDog_dom_sf"/>
</dbReference>
<comment type="caution">
    <text evidence="3">The sequence shown here is derived from an EMBL/GenBank/DDBJ whole genome shotgun (WGS) entry which is preliminary data.</text>
</comment>
<keyword evidence="1" id="KW-1133">Transmembrane helix</keyword>
<dbReference type="Proteomes" id="UP000653472">
    <property type="component" value="Unassembled WGS sequence"/>
</dbReference>
<evidence type="ECO:0000259" key="2">
    <source>
        <dbReference type="Pfam" id="PF09500"/>
    </source>
</evidence>
<keyword evidence="4" id="KW-1185">Reference proteome</keyword>
<dbReference type="RefSeq" id="WP_168146379.1">
    <property type="nucleotide sequence ID" value="NZ_JAAVXB010000001.1"/>
</dbReference>
<feature type="transmembrane region" description="Helical" evidence="1">
    <location>
        <begin position="52"/>
        <end position="71"/>
    </location>
</feature>
<dbReference type="InterPro" id="IPR012660">
    <property type="entry name" value="YiiD_C"/>
</dbReference>
<proteinExistence type="predicted"/>
<accession>A0A970B4Z4</accession>
<dbReference type="EMBL" id="JAAVXB010000001">
    <property type="protein sequence ID" value="NKF21143.1"/>
    <property type="molecule type" value="Genomic_DNA"/>
</dbReference>
<organism evidence="3 4">
    <name type="scientific">Solimonas marina</name>
    <dbReference type="NCBI Taxonomy" id="2714601"/>
    <lineage>
        <taxon>Bacteria</taxon>
        <taxon>Pseudomonadati</taxon>
        <taxon>Pseudomonadota</taxon>
        <taxon>Gammaproteobacteria</taxon>
        <taxon>Nevskiales</taxon>
        <taxon>Nevskiaceae</taxon>
        <taxon>Solimonas</taxon>
    </lineage>
</organism>
<keyword evidence="1" id="KW-0812">Transmembrane</keyword>
<dbReference type="SUPFAM" id="SSF54637">
    <property type="entry name" value="Thioesterase/thiol ester dehydrase-isomerase"/>
    <property type="match status" value="1"/>
</dbReference>
<gene>
    <name evidence="3" type="ORF">G7Y82_02360</name>
</gene>
<evidence type="ECO:0000256" key="1">
    <source>
        <dbReference type="SAM" id="Phobius"/>
    </source>
</evidence>
<reference evidence="3" key="1">
    <citation type="submission" date="2020-03" db="EMBL/GenBank/DDBJ databases">
        <title>Solimonas marina sp. nov., isolated from deep seawater of the Pacific Ocean.</title>
        <authorList>
            <person name="Liu X."/>
            <person name="Lai Q."/>
            <person name="Sun F."/>
            <person name="Gai Y."/>
            <person name="Li G."/>
            <person name="Shao Z."/>
        </authorList>
    </citation>
    <scope>NUCLEOTIDE SEQUENCE</scope>
    <source>
        <strain evidence="3">C16B3</strain>
    </source>
</reference>
<dbReference type="AlphaFoldDB" id="A0A970B4Z4"/>
<keyword evidence="1" id="KW-0472">Membrane</keyword>
<feature type="domain" description="Thioesterase putative" evidence="2">
    <location>
        <begin position="10"/>
        <end position="148"/>
    </location>
</feature>
<protein>
    <submittedName>
        <fullName evidence="3">DUF4442 domain-containing protein</fullName>
    </submittedName>
</protein>
<dbReference type="Pfam" id="PF09500">
    <property type="entry name" value="YiiD_C"/>
    <property type="match status" value="1"/>
</dbReference>
<evidence type="ECO:0000313" key="3">
    <source>
        <dbReference type="EMBL" id="NKF21143.1"/>
    </source>
</evidence>
<name>A0A970B4Z4_9GAMM</name>
<evidence type="ECO:0000313" key="4">
    <source>
        <dbReference type="Proteomes" id="UP000653472"/>
    </source>
</evidence>
<dbReference type="NCBIfam" id="TIGR02447">
    <property type="entry name" value="yiiD_Cterm"/>
    <property type="match status" value="1"/>
</dbReference>
<dbReference type="Gene3D" id="3.10.129.10">
    <property type="entry name" value="Hotdog Thioesterase"/>
    <property type="match status" value="1"/>
</dbReference>